<evidence type="ECO:0000313" key="3">
    <source>
        <dbReference type="Proteomes" id="UP000017396"/>
    </source>
</evidence>
<feature type="transmembrane region" description="Helical" evidence="1">
    <location>
        <begin position="15"/>
        <end position="33"/>
    </location>
</feature>
<dbReference type="eggNOG" id="COG4291">
    <property type="taxonomic scope" value="Bacteria"/>
</dbReference>
<feature type="transmembrane region" description="Helical" evidence="1">
    <location>
        <begin position="118"/>
        <end position="141"/>
    </location>
</feature>
<name>U5QK75_GLOK1</name>
<dbReference type="HOGENOM" id="CLU_098677_1_0_3"/>
<dbReference type="STRING" id="1183438.GKIL_3111"/>
<feature type="transmembrane region" description="Helical" evidence="1">
    <location>
        <begin position="191"/>
        <end position="218"/>
    </location>
</feature>
<keyword evidence="1" id="KW-0472">Membrane</keyword>
<dbReference type="Proteomes" id="UP000017396">
    <property type="component" value="Chromosome"/>
</dbReference>
<feature type="transmembrane region" description="Helical" evidence="1">
    <location>
        <begin position="85"/>
        <end position="106"/>
    </location>
</feature>
<accession>U5QK75</accession>
<dbReference type="Pfam" id="PF07077">
    <property type="entry name" value="DUF1345"/>
    <property type="match status" value="1"/>
</dbReference>
<reference evidence="2 3" key="1">
    <citation type="journal article" date="2013" name="PLoS ONE">
        <title>Cultivation and Complete Genome Sequencing of Gloeobacter kilaueensis sp. nov., from a Lava Cave in Kilauea Caldera, Hawai'i.</title>
        <authorList>
            <person name="Saw J.H."/>
            <person name="Schatz M."/>
            <person name="Brown M.V."/>
            <person name="Kunkel D.D."/>
            <person name="Foster J.S."/>
            <person name="Shick H."/>
            <person name="Christensen S."/>
            <person name="Hou S."/>
            <person name="Wan X."/>
            <person name="Donachie S.P."/>
        </authorList>
    </citation>
    <scope>NUCLEOTIDE SEQUENCE [LARGE SCALE GENOMIC DNA]</scope>
    <source>
        <strain evidence="3">JS</strain>
    </source>
</reference>
<proteinExistence type="predicted"/>
<keyword evidence="1" id="KW-0812">Transmembrane</keyword>
<dbReference type="EMBL" id="CP003587">
    <property type="protein sequence ID" value="AGY59357.1"/>
    <property type="molecule type" value="Genomic_DNA"/>
</dbReference>
<gene>
    <name evidence="2" type="ORF">GKIL_3111</name>
</gene>
<dbReference type="KEGG" id="glj:GKIL_3111"/>
<feature type="transmembrane region" description="Helical" evidence="1">
    <location>
        <begin position="45"/>
        <end position="65"/>
    </location>
</feature>
<keyword evidence="1" id="KW-1133">Transmembrane helix</keyword>
<evidence type="ECO:0000256" key="1">
    <source>
        <dbReference type="SAM" id="Phobius"/>
    </source>
</evidence>
<dbReference type="InterPro" id="IPR009781">
    <property type="entry name" value="DUF1345"/>
</dbReference>
<evidence type="ECO:0008006" key="4">
    <source>
        <dbReference type="Google" id="ProtNLM"/>
    </source>
</evidence>
<keyword evidence="3" id="KW-1185">Reference proteome</keyword>
<dbReference type="AlphaFoldDB" id="U5QK75"/>
<organism evidence="2 3">
    <name type="scientific">Gloeobacter kilaueensis (strain ATCC BAA-2537 / CCAP 1431/1 / ULC 316 / JS1)</name>
    <dbReference type="NCBI Taxonomy" id="1183438"/>
    <lineage>
        <taxon>Bacteria</taxon>
        <taxon>Bacillati</taxon>
        <taxon>Cyanobacteriota</taxon>
        <taxon>Cyanophyceae</taxon>
        <taxon>Gloeobacterales</taxon>
        <taxon>Gloeobacteraceae</taxon>
        <taxon>Gloeobacter</taxon>
    </lineage>
</organism>
<sequence>MTTSPMMDRIVNLHPINRLLLSLIAAAVAYLLVSRDSSLLYRTLVPWESATLCYLSLSWLTALMITRERIASLADEEDVGRTVIFFLVIGATTASLVAIALLLADVRGHAPHLLAGDVALAVTSVLSSWLLTHTTYAFHYARDYYRGEDGGLEFPGKEPPNYWDFAYFSFVIGMTFQVSDVEISSSGIRRVVLGHSLLSFVFNTVILALSINLIAGLVH</sequence>
<dbReference type="OrthoDB" id="64737at2"/>
<protein>
    <recommendedName>
        <fullName evidence="4">DUF1345 domain-containing protein</fullName>
    </recommendedName>
</protein>
<evidence type="ECO:0000313" key="2">
    <source>
        <dbReference type="EMBL" id="AGY59357.1"/>
    </source>
</evidence>
<dbReference type="RefSeq" id="WP_023174614.1">
    <property type="nucleotide sequence ID" value="NC_022600.1"/>
</dbReference>